<gene>
    <name evidence="10" type="ORF">RJT34_23743</name>
</gene>
<comment type="function">
    <text evidence="6">Transcriptional repressor that regulates multiple aspects of plant growth and development.</text>
</comment>
<evidence type="ECO:0000256" key="2">
    <source>
        <dbReference type="ARBA" id="ARBA00022491"/>
    </source>
</evidence>
<keyword evidence="5 6" id="KW-0539">Nucleus</keyword>
<dbReference type="NCBIfam" id="TIGR01568">
    <property type="entry name" value="A_thal_3678"/>
    <property type="match status" value="1"/>
</dbReference>
<keyword evidence="4 6" id="KW-0804">Transcription</keyword>
<dbReference type="Pfam" id="PF04844">
    <property type="entry name" value="Ovate"/>
    <property type="match status" value="1"/>
</dbReference>
<dbReference type="AlphaFoldDB" id="A0AAN9IGU8"/>
<feature type="signal peptide" evidence="8">
    <location>
        <begin position="1"/>
        <end position="22"/>
    </location>
</feature>
<evidence type="ECO:0000256" key="7">
    <source>
        <dbReference type="SAM" id="MobiDB-lite"/>
    </source>
</evidence>
<dbReference type="PANTHER" id="PTHR33057:SF207">
    <property type="entry name" value="TRANSCRIPTION REPRESSOR"/>
    <property type="match status" value="1"/>
</dbReference>
<proteinExistence type="predicted"/>
<evidence type="ECO:0000256" key="1">
    <source>
        <dbReference type="ARBA" id="ARBA00004123"/>
    </source>
</evidence>
<keyword evidence="8" id="KW-0732">Signal</keyword>
<organism evidence="10 11">
    <name type="scientific">Clitoria ternatea</name>
    <name type="common">Butterfly pea</name>
    <dbReference type="NCBI Taxonomy" id="43366"/>
    <lineage>
        <taxon>Eukaryota</taxon>
        <taxon>Viridiplantae</taxon>
        <taxon>Streptophyta</taxon>
        <taxon>Embryophyta</taxon>
        <taxon>Tracheophyta</taxon>
        <taxon>Spermatophyta</taxon>
        <taxon>Magnoliopsida</taxon>
        <taxon>eudicotyledons</taxon>
        <taxon>Gunneridae</taxon>
        <taxon>Pentapetalae</taxon>
        <taxon>rosids</taxon>
        <taxon>fabids</taxon>
        <taxon>Fabales</taxon>
        <taxon>Fabaceae</taxon>
        <taxon>Papilionoideae</taxon>
        <taxon>50 kb inversion clade</taxon>
        <taxon>NPAAA clade</taxon>
        <taxon>indigoferoid/millettioid clade</taxon>
        <taxon>Phaseoleae</taxon>
        <taxon>Clitoria</taxon>
    </lineage>
</organism>
<sequence>MQNKLCTPFLLLSLSLSITIKASSLSFLCVPRTTLEKQSTTNQAPAMSSSRKNLVLNTVSVDLGCGSCRRPKLLRHIFSPKPKPKRPTYQKQKAHWAEDDTATSSTTNTSATTFSPCCYVESCEYVRGFGRVGTEGVAVEKDSDDPYLDFRHSMLQMILENEIYSKDDLRELLHCFLQLNSPQHHGVIVRAFTEIWNGVFSRRVPPFGSPKFAKLHILLIQRFITENSVFRFCNA</sequence>
<comment type="subcellular location">
    <subcellularLocation>
        <location evidence="1 6">Nucleus</location>
    </subcellularLocation>
</comment>
<evidence type="ECO:0000256" key="4">
    <source>
        <dbReference type="ARBA" id="ARBA00023163"/>
    </source>
</evidence>
<dbReference type="EMBL" id="JAYKXN010000006">
    <property type="protein sequence ID" value="KAK7278707.1"/>
    <property type="molecule type" value="Genomic_DNA"/>
</dbReference>
<evidence type="ECO:0000313" key="11">
    <source>
        <dbReference type="Proteomes" id="UP001359559"/>
    </source>
</evidence>
<dbReference type="GO" id="GO:0045892">
    <property type="term" value="P:negative regulation of DNA-templated transcription"/>
    <property type="evidence" value="ECO:0007669"/>
    <property type="project" value="UniProtKB-UniRule"/>
</dbReference>
<dbReference type="GO" id="GO:0005634">
    <property type="term" value="C:nucleus"/>
    <property type="evidence" value="ECO:0007669"/>
    <property type="project" value="UniProtKB-SubCell"/>
</dbReference>
<dbReference type="InterPro" id="IPR038933">
    <property type="entry name" value="Ovate"/>
</dbReference>
<keyword evidence="2 6" id="KW-0678">Repressor</keyword>
<evidence type="ECO:0000259" key="9">
    <source>
        <dbReference type="PROSITE" id="PS51754"/>
    </source>
</evidence>
<dbReference type="PANTHER" id="PTHR33057">
    <property type="entry name" value="TRANSCRIPTION REPRESSOR OFP7-RELATED"/>
    <property type="match status" value="1"/>
</dbReference>
<evidence type="ECO:0000256" key="8">
    <source>
        <dbReference type="SAM" id="SignalP"/>
    </source>
</evidence>
<comment type="caution">
    <text evidence="10">The sequence shown here is derived from an EMBL/GenBank/DDBJ whole genome shotgun (WGS) entry which is preliminary data.</text>
</comment>
<dbReference type="InterPro" id="IPR006458">
    <property type="entry name" value="Ovate_C"/>
</dbReference>
<keyword evidence="11" id="KW-1185">Reference proteome</keyword>
<evidence type="ECO:0000256" key="6">
    <source>
        <dbReference type="RuleBase" id="RU367028"/>
    </source>
</evidence>
<feature type="region of interest" description="Disordered" evidence="7">
    <location>
        <begin position="78"/>
        <end position="110"/>
    </location>
</feature>
<evidence type="ECO:0000256" key="5">
    <source>
        <dbReference type="ARBA" id="ARBA00023242"/>
    </source>
</evidence>
<keyword evidence="3 6" id="KW-0805">Transcription regulation</keyword>
<feature type="chain" id="PRO_5042930456" description="Transcription repressor" evidence="8">
    <location>
        <begin position="23"/>
        <end position="235"/>
    </location>
</feature>
<evidence type="ECO:0000313" key="10">
    <source>
        <dbReference type="EMBL" id="KAK7278707.1"/>
    </source>
</evidence>
<evidence type="ECO:0000256" key="3">
    <source>
        <dbReference type="ARBA" id="ARBA00023015"/>
    </source>
</evidence>
<dbReference type="Proteomes" id="UP001359559">
    <property type="component" value="Unassembled WGS sequence"/>
</dbReference>
<reference evidence="10 11" key="1">
    <citation type="submission" date="2024-01" db="EMBL/GenBank/DDBJ databases">
        <title>The genomes of 5 underutilized Papilionoideae crops provide insights into root nodulation and disease resistance.</title>
        <authorList>
            <person name="Yuan L."/>
        </authorList>
    </citation>
    <scope>NUCLEOTIDE SEQUENCE [LARGE SCALE GENOMIC DNA]</scope>
    <source>
        <strain evidence="10">LY-2023</strain>
        <tissue evidence="10">Leaf</tissue>
    </source>
</reference>
<feature type="compositionally biased region" description="Basic residues" evidence="7">
    <location>
        <begin position="82"/>
        <end position="94"/>
    </location>
</feature>
<dbReference type="PROSITE" id="PS51754">
    <property type="entry name" value="OVATE"/>
    <property type="match status" value="1"/>
</dbReference>
<protein>
    <recommendedName>
        <fullName evidence="6">Transcription repressor</fullName>
    </recommendedName>
    <alternativeName>
        <fullName evidence="6">Ovate family protein</fullName>
    </alternativeName>
</protein>
<feature type="domain" description="OVATE" evidence="9">
    <location>
        <begin position="139"/>
        <end position="198"/>
    </location>
</feature>
<accession>A0AAN9IGU8</accession>
<name>A0AAN9IGU8_CLITE</name>